<dbReference type="SMART" id="SM00822">
    <property type="entry name" value="PKS_KR"/>
    <property type="match status" value="1"/>
</dbReference>
<dbReference type="Gene3D" id="3.40.50.720">
    <property type="entry name" value="NAD(P)-binding Rossmann-like Domain"/>
    <property type="match status" value="1"/>
</dbReference>
<dbReference type="SUPFAM" id="SSF51735">
    <property type="entry name" value="NAD(P)-binding Rossmann-fold domains"/>
    <property type="match status" value="1"/>
</dbReference>
<dbReference type="AlphaFoldDB" id="A0A382ZXY6"/>
<dbReference type="Pfam" id="PF13561">
    <property type="entry name" value="adh_short_C2"/>
    <property type="match status" value="1"/>
</dbReference>
<dbReference type="PANTHER" id="PTHR42760">
    <property type="entry name" value="SHORT-CHAIN DEHYDROGENASES/REDUCTASES FAMILY MEMBER"/>
    <property type="match status" value="1"/>
</dbReference>
<name>A0A382ZXY6_9ZZZZ</name>
<protein>
    <recommendedName>
        <fullName evidence="2">Ketoreductase domain-containing protein</fullName>
    </recommendedName>
</protein>
<gene>
    <name evidence="3" type="ORF">METZ01_LOCUS452392</name>
</gene>
<dbReference type="NCBIfam" id="NF005559">
    <property type="entry name" value="PRK07231.1"/>
    <property type="match status" value="1"/>
</dbReference>
<sequence length="250" mass="26873">MFKLKDRVALITGGSKGLGESMAFALAQAGARVVINSRTQSDCDAVASEVQVSTGIESVGMAADVTQESAVDELFGKVVDYFGQLDIVINSAGINIRHPIEEFPFEDYRKVIDINMVGTWLCCRAAGRIMKPAGRGSVINVSSTLGAVGLEDRSAYTSSKSGVIGMTRAIAKEWAEHGVRCNALCPGPFLTEMNKPLLNQPERVDKLIRLTAMNRWAEMHEIKGAALFLASDASSYVTGSELYVDGGWTC</sequence>
<evidence type="ECO:0000313" key="3">
    <source>
        <dbReference type="EMBL" id="SVD99538.1"/>
    </source>
</evidence>
<comment type="similarity">
    <text evidence="1">Belongs to the short-chain dehydrogenases/reductases (SDR) family.</text>
</comment>
<accession>A0A382ZXY6</accession>
<organism evidence="3">
    <name type="scientific">marine metagenome</name>
    <dbReference type="NCBI Taxonomy" id="408172"/>
    <lineage>
        <taxon>unclassified sequences</taxon>
        <taxon>metagenomes</taxon>
        <taxon>ecological metagenomes</taxon>
    </lineage>
</organism>
<reference evidence="3" key="1">
    <citation type="submission" date="2018-05" db="EMBL/GenBank/DDBJ databases">
        <authorList>
            <person name="Lanie J.A."/>
            <person name="Ng W.-L."/>
            <person name="Kazmierczak K.M."/>
            <person name="Andrzejewski T.M."/>
            <person name="Davidsen T.M."/>
            <person name="Wayne K.J."/>
            <person name="Tettelin H."/>
            <person name="Glass J.I."/>
            <person name="Rusch D."/>
            <person name="Podicherti R."/>
            <person name="Tsui H.-C.T."/>
            <person name="Winkler M.E."/>
        </authorList>
    </citation>
    <scope>NUCLEOTIDE SEQUENCE</scope>
</reference>
<dbReference type="FunFam" id="3.40.50.720:FF:000084">
    <property type="entry name" value="Short-chain dehydrogenase reductase"/>
    <property type="match status" value="1"/>
</dbReference>
<evidence type="ECO:0000256" key="1">
    <source>
        <dbReference type="ARBA" id="ARBA00006484"/>
    </source>
</evidence>
<dbReference type="InterPro" id="IPR036291">
    <property type="entry name" value="NAD(P)-bd_dom_sf"/>
</dbReference>
<dbReference type="InterPro" id="IPR057326">
    <property type="entry name" value="KR_dom"/>
</dbReference>
<dbReference type="PRINTS" id="PR00080">
    <property type="entry name" value="SDRFAMILY"/>
</dbReference>
<proteinExistence type="inferred from homology"/>
<dbReference type="PRINTS" id="PR00081">
    <property type="entry name" value="GDHRDH"/>
</dbReference>
<dbReference type="InterPro" id="IPR020904">
    <property type="entry name" value="Sc_DH/Rdtase_CS"/>
</dbReference>
<dbReference type="PROSITE" id="PS00061">
    <property type="entry name" value="ADH_SHORT"/>
    <property type="match status" value="1"/>
</dbReference>
<dbReference type="GO" id="GO:0016616">
    <property type="term" value="F:oxidoreductase activity, acting on the CH-OH group of donors, NAD or NADP as acceptor"/>
    <property type="evidence" value="ECO:0007669"/>
    <property type="project" value="UniProtKB-ARBA"/>
</dbReference>
<dbReference type="InterPro" id="IPR002347">
    <property type="entry name" value="SDR_fam"/>
</dbReference>
<evidence type="ECO:0000259" key="2">
    <source>
        <dbReference type="SMART" id="SM00822"/>
    </source>
</evidence>
<dbReference type="EMBL" id="UINC01187031">
    <property type="protein sequence ID" value="SVD99538.1"/>
    <property type="molecule type" value="Genomic_DNA"/>
</dbReference>
<feature type="domain" description="Ketoreductase" evidence="2">
    <location>
        <begin position="7"/>
        <end position="193"/>
    </location>
</feature>